<protein>
    <submittedName>
        <fullName evidence="2">Uncharacterized protein</fullName>
    </submittedName>
</protein>
<evidence type="ECO:0000256" key="1">
    <source>
        <dbReference type="SAM" id="MobiDB-lite"/>
    </source>
</evidence>
<sequence>MKEGGKQSSSKSPISFPNFSHAQYRRAPASGIRLLYAFPIRTPVHVAAGDADAADRPRVRGEDAGDGGGDGSRVSALDVGRDLDFAGREEVGVDEDERGGAPAAG</sequence>
<dbReference type="EMBL" id="GBRH01252678">
    <property type="protein sequence ID" value="JAD45217.1"/>
    <property type="molecule type" value="Transcribed_RNA"/>
</dbReference>
<feature type="region of interest" description="Disordered" evidence="1">
    <location>
        <begin position="47"/>
        <end position="105"/>
    </location>
</feature>
<proteinExistence type="predicted"/>
<name>A0A0A9ADR4_ARUDO</name>
<feature type="compositionally biased region" description="Basic and acidic residues" evidence="1">
    <location>
        <begin position="79"/>
        <end position="91"/>
    </location>
</feature>
<organism evidence="2">
    <name type="scientific">Arundo donax</name>
    <name type="common">Giant reed</name>
    <name type="synonym">Donax arundinaceus</name>
    <dbReference type="NCBI Taxonomy" id="35708"/>
    <lineage>
        <taxon>Eukaryota</taxon>
        <taxon>Viridiplantae</taxon>
        <taxon>Streptophyta</taxon>
        <taxon>Embryophyta</taxon>
        <taxon>Tracheophyta</taxon>
        <taxon>Spermatophyta</taxon>
        <taxon>Magnoliopsida</taxon>
        <taxon>Liliopsida</taxon>
        <taxon>Poales</taxon>
        <taxon>Poaceae</taxon>
        <taxon>PACMAD clade</taxon>
        <taxon>Arundinoideae</taxon>
        <taxon>Arundineae</taxon>
        <taxon>Arundo</taxon>
    </lineage>
</organism>
<reference evidence="2" key="1">
    <citation type="submission" date="2014-09" db="EMBL/GenBank/DDBJ databases">
        <authorList>
            <person name="Magalhaes I.L.F."/>
            <person name="Oliveira U."/>
            <person name="Santos F.R."/>
            <person name="Vidigal T.H.D.A."/>
            <person name="Brescovit A.D."/>
            <person name="Santos A.J."/>
        </authorList>
    </citation>
    <scope>NUCLEOTIDE SEQUENCE</scope>
    <source>
        <tissue evidence="2">Shoot tissue taken approximately 20 cm above the soil surface</tissue>
    </source>
</reference>
<feature type="compositionally biased region" description="Basic and acidic residues" evidence="1">
    <location>
        <begin position="53"/>
        <end position="63"/>
    </location>
</feature>
<reference evidence="2" key="2">
    <citation type="journal article" date="2015" name="Data Brief">
        <title>Shoot transcriptome of the giant reed, Arundo donax.</title>
        <authorList>
            <person name="Barrero R.A."/>
            <person name="Guerrero F.D."/>
            <person name="Moolhuijzen P."/>
            <person name="Goolsby J.A."/>
            <person name="Tidwell J."/>
            <person name="Bellgard S.E."/>
            <person name="Bellgard M.I."/>
        </authorList>
    </citation>
    <scope>NUCLEOTIDE SEQUENCE</scope>
    <source>
        <tissue evidence="2">Shoot tissue taken approximately 20 cm above the soil surface</tissue>
    </source>
</reference>
<dbReference type="AlphaFoldDB" id="A0A0A9ADR4"/>
<accession>A0A0A9ADR4</accession>
<evidence type="ECO:0000313" key="2">
    <source>
        <dbReference type="EMBL" id="JAD45217.1"/>
    </source>
</evidence>